<accession>A0A2L2X9H6</accession>
<evidence type="ECO:0000313" key="1">
    <source>
        <dbReference type="EMBL" id="GBF32889.1"/>
    </source>
</evidence>
<protein>
    <submittedName>
        <fullName evidence="1">Uncharacterized protein</fullName>
    </submittedName>
</protein>
<organism evidence="1 2">
    <name type="scientific">Desulfocucumis palustris</name>
    <dbReference type="NCBI Taxonomy" id="1898651"/>
    <lineage>
        <taxon>Bacteria</taxon>
        <taxon>Bacillati</taxon>
        <taxon>Bacillota</taxon>
        <taxon>Clostridia</taxon>
        <taxon>Eubacteriales</taxon>
        <taxon>Desulfocucumaceae</taxon>
        <taxon>Desulfocucumis</taxon>
    </lineage>
</organism>
<comment type="caution">
    <text evidence="1">The sequence shown here is derived from an EMBL/GenBank/DDBJ whole genome shotgun (WGS) entry which is preliminary data.</text>
</comment>
<keyword evidence="2" id="KW-1185">Reference proteome</keyword>
<evidence type="ECO:0000313" key="2">
    <source>
        <dbReference type="Proteomes" id="UP000239549"/>
    </source>
</evidence>
<sequence length="43" mass="4687">MDWQELVKKALADLLLVGLLSTAAIACSSMIQQTLSLPAEEKR</sequence>
<reference evidence="2" key="1">
    <citation type="submission" date="2018-02" db="EMBL/GenBank/DDBJ databases">
        <title>Genome sequence of Desulfocucumis palustris strain NAW-5.</title>
        <authorList>
            <person name="Watanabe M."/>
            <person name="Kojima H."/>
            <person name="Fukui M."/>
        </authorList>
    </citation>
    <scope>NUCLEOTIDE SEQUENCE [LARGE SCALE GENOMIC DNA]</scope>
    <source>
        <strain evidence="2">NAW-5</strain>
    </source>
</reference>
<dbReference type="AlphaFoldDB" id="A0A2L2X9H6"/>
<name>A0A2L2X9H6_9FIRM</name>
<gene>
    <name evidence="1" type="ORF">DCCM_1986</name>
</gene>
<dbReference type="EMBL" id="BFAV01000065">
    <property type="protein sequence ID" value="GBF32889.1"/>
    <property type="molecule type" value="Genomic_DNA"/>
</dbReference>
<dbReference type="Proteomes" id="UP000239549">
    <property type="component" value="Unassembled WGS sequence"/>
</dbReference>
<dbReference type="RefSeq" id="WP_269433732.1">
    <property type="nucleotide sequence ID" value="NZ_BFAV01000065.1"/>
</dbReference>
<proteinExistence type="predicted"/>